<organism evidence="1 2">
    <name type="scientific">Polyplosphaeria fusca</name>
    <dbReference type="NCBI Taxonomy" id="682080"/>
    <lineage>
        <taxon>Eukaryota</taxon>
        <taxon>Fungi</taxon>
        <taxon>Dikarya</taxon>
        <taxon>Ascomycota</taxon>
        <taxon>Pezizomycotina</taxon>
        <taxon>Dothideomycetes</taxon>
        <taxon>Pleosporomycetidae</taxon>
        <taxon>Pleosporales</taxon>
        <taxon>Tetraplosphaeriaceae</taxon>
        <taxon>Polyplosphaeria</taxon>
    </lineage>
</organism>
<dbReference type="Proteomes" id="UP000799444">
    <property type="component" value="Unassembled WGS sequence"/>
</dbReference>
<keyword evidence="2" id="KW-1185">Reference proteome</keyword>
<protein>
    <submittedName>
        <fullName evidence="1">Uncharacterized protein</fullName>
    </submittedName>
</protein>
<name>A0A9P4QKS8_9PLEO</name>
<comment type="caution">
    <text evidence="1">The sequence shown here is derived from an EMBL/GenBank/DDBJ whole genome shotgun (WGS) entry which is preliminary data.</text>
</comment>
<gene>
    <name evidence="1" type="ORF">EJ04DRAFT_557818</name>
</gene>
<proteinExistence type="predicted"/>
<evidence type="ECO:0000313" key="1">
    <source>
        <dbReference type="EMBL" id="KAF2726739.1"/>
    </source>
</evidence>
<dbReference type="EMBL" id="ML996398">
    <property type="protein sequence ID" value="KAF2726739.1"/>
    <property type="molecule type" value="Genomic_DNA"/>
</dbReference>
<accession>A0A9P4QKS8</accession>
<sequence>METACLRILFTNVQPFRRTLLQLLSPYDIAKFLVAIRCDISKRERETYMNILDELLEDTRDFELMKELSWTVLIFGSDLNILQGRLSDPLTYLAEYQAERVFNIFVVVTKQTKENETTLLQDFRPTAFQHLVPESCTDLELRSDFPPRTAEAIASLSKWTLCAPHIVGSVPISTPGWIPVLKGRKHINIHTYFPVFNSSKSRILYMSRAQVWQAIGDHGGIDLFSAIRQSKPRCLVMKKAVTHSLELRPRLILNTLRDVFVSDRFQQGSVGSKLVVLHAIHPTIASVALELDCH</sequence>
<dbReference type="AlphaFoldDB" id="A0A9P4QKS8"/>
<dbReference type="OrthoDB" id="3799380at2759"/>
<evidence type="ECO:0000313" key="2">
    <source>
        <dbReference type="Proteomes" id="UP000799444"/>
    </source>
</evidence>
<reference evidence="1" key="1">
    <citation type="journal article" date="2020" name="Stud. Mycol.">
        <title>101 Dothideomycetes genomes: a test case for predicting lifestyles and emergence of pathogens.</title>
        <authorList>
            <person name="Haridas S."/>
            <person name="Albert R."/>
            <person name="Binder M."/>
            <person name="Bloem J."/>
            <person name="Labutti K."/>
            <person name="Salamov A."/>
            <person name="Andreopoulos B."/>
            <person name="Baker S."/>
            <person name="Barry K."/>
            <person name="Bills G."/>
            <person name="Bluhm B."/>
            <person name="Cannon C."/>
            <person name="Castanera R."/>
            <person name="Culley D."/>
            <person name="Daum C."/>
            <person name="Ezra D."/>
            <person name="Gonzalez J."/>
            <person name="Henrissat B."/>
            <person name="Kuo A."/>
            <person name="Liang C."/>
            <person name="Lipzen A."/>
            <person name="Lutzoni F."/>
            <person name="Magnuson J."/>
            <person name="Mondo S."/>
            <person name="Nolan M."/>
            <person name="Ohm R."/>
            <person name="Pangilinan J."/>
            <person name="Park H.-J."/>
            <person name="Ramirez L."/>
            <person name="Alfaro M."/>
            <person name="Sun H."/>
            <person name="Tritt A."/>
            <person name="Yoshinaga Y."/>
            <person name="Zwiers L.-H."/>
            <person name="Turgeon B."/>
            <person name="Goodwin S."/>
            <person name="Spatafora J."/>
            <person name="Crous P."/>
            <person name="Grigoriev I."/>
        </authorList>
    </citation>
    <scope>NUCLEOTIDE SEQUENCE</scope>
    <source>
        <strain evidence="1">CBS 125425</strain>
    </source>
</reference>